<reference evidence="1" key="2">
    <citation type="journal article" date="2022" name="New Phytol.">
        <title>Evolutionary transition to the ectomycorrhizal habit in the genomes of a hyperdiverse lineage of mushroom-forming fungi.</title>
        <authorList>
            <person name="Looney B."/>
            <person name="Miyauchi S."/>
            <person name="Morin E."/>
            <person name="Drula E."/>
            <person name="Courty P.E."/>
            <person name="Kohler A."/>
            <person name="Kuo A."/>
            <person name="LaButti K."/>
            <person name="Pangilinan J."/>
            <person name="Lipzen A."/>
            <person name="Riley R."/>
            <person name="Andreopoulos W."/>
            <person name="He G."/>
            <person name="Johnson J."/>
            <person name="Nolan M."/>
            <person name="Tritt A."/>
            <person name="Barry K.W."/>
            <person name="Grigoriev I.V."/>
            <person name="Nagy L.G."/>
            <person name="Hibbett D."/>
            <person name="Henrissat B."/>
            <person name="Matheny P.B."/>
            <person name="Labbe J."/>
            <person name="Martin F.M."/>
        </authorList>
    </citation>
    <scope>NUCLEOTIDE SEQUENCE</scope>
    <source>
        <strain evidence="1">EC-137</strain>
    </source>
</reference>
<name>A0ACB8R0V4_9AGAM</name>
<dbReference type="EMBL" id="MU273465">
    <property type="protein sequence ID" value="KAI0037156.1"/>
    <property type="molecule type" value="Genomic_DNA"/>
</dbReference>
<reference evidence="1" key="1">
    <citation type="submission" date="2021-02" db="EMBL/GenBank/DDBJ databases">
        <authorList>
            <consortium name="DOE Joint Genome Institute"/>
            <person name="Ahrendt S."/>
            <person name="Looney B.P."/>
            <person name="Miyauchi S."/>
            <person name="Morin E."/>
            <person name="Drula E."/>
            <person name="Courty P.E."/>
            <person name="Chicoki N."/>
            <person name="Fauchery L."/>
            <person name="Kohler A."/>
            <person name="Kuo A."/>
            <person name="Labutti K."/>
            <person name="Pangilinan J."/>
            <person name="Lipzen A."/>
            <person name="Riley R."/>
            <person name="Andreopoulos W."/>
            <person name="He G."/>
            <person name="Johnson J."/>
            <person name="Barry K.W."/>
            <person name="Grigoriev I.V."/>
            <person name="Nagy L."/>
            <person name="Hibbett D."/>
            <person name="Henrissat B."/>
            <person name="Matheny P.B."/>
            <person name="Labbe J."/>
            <person name="Martin F."/>
        </authorList>
    </citation>
    <scope>NUCLEOTIDE SEQUENCE</scope>
    <source>
        <strain evidence="1">EC-137</strain>
    </source>
</reference>
<keyword evidence="2" id="KW-1185">Reference proteome</keyword>
<evidence type="ECO:0000313" key="1">
    <source>
        <dbReference type="EMBL" id="KAI0037156.1"/>
    </source>
</evidence>
<organism evidence="1 2">
    <name type="scientific">Vararia minispora EC-137</name>
    <dbReference type="NCBI Taxonomy" id="1314806"/>
    <lineage>
        <taxon>Eukaryota</taxon>
        <taxon>Fungi</taxon>
        <taxon>Dikarya</taxon>
        <taxon>Basidiomycota</taxon>
        <taxon>Agaricomycotina</taxon>
        <taxon>Agaricomycetes</taxon>
        <taxon>Russulales</taxon>
        <taxon>Lachnocladiaceae</taxon>
        <taxon>Vararia</taxon>
    </lineage>
</organism>
<accession>A0ACB8R0V4</accession>
<comment type="caution">
    <text evidence="1">The sequence shown here is derived from an EMBL/GenBank/DDBJ whole genome shotgun (WGS) entry which is preliminary data.</text>
</comment>
<gene>
    <name evidence="1" type="ORF">K488DRAFT_75490</name>
</gene>
<protein>
    <submittedName>
        <fullName evidence="1">MFS general substrate transporter</fullName>
    </submittedName>
</protein>
<dbReference type="Proteomes" id="UP000814128">
    <property type="component" value="Unassembled WGS sequence"/>
</dbReference>
<sequence>MPMAIGTFLASMDGTIVLSSYASIGNELKELQSSSWISTGYMLTLAAFQPLYGKMSDIFGRKPCLQFAYVVFALGSIFCGLAGTMSQLILARAFAGIGGGGMQTIVSIVMSDIIPLRQRGTWQGIINLVWATGMAVGAPLGGLLADSIGWRWAFLLQAPLAMAALTAVSVSLRLPKPETTNFRDRLKRIDFGGASILVVSLVALLLGLDRGGNVSWGDPVTIASLAIFAIAFPSFLVVEFKLAKEPFAPKRIVLNPALLASYLCNLFCVSAGNCTIFYVSLYVQVVLKRTAAQAGLTLMPSIVGGVLGSLLGGFIIQVTGRYFFITVISYAWCLCGLILMTLSMGPLHTYLGLEIGLFIMANGNGAGITTTLISLIAQAGPADQAIATAASYLFRSIGSVLGLSVGSTVFQELLRHYLTQRLQSGNADEIVRRVREALSYIDELDPASRAIVRSSYGMALQTTFYFALACATCSFISSFFVKEKPIIHKEP</sequence>
<evidence type="ECO:0000313" key="2">
    <source>
        <dbReference type="Proteomes" id="UP000814128"/>
    </source>
</evidence>
<proteinExistence type="predicted"/>